<evidence type="ECO:0000256" key="3">
    <source>
        <dbReference type="SAM" id="MobiDB-lite"/>
    </source>
</evidence>
<keyword evidence="4" id="KW-0132">Cell division</keyword>
<proteinExistence type="predicted"/>
<keyword evidence="5" id="KW-1185">Reference proteome</keyword>
<dbReference type="EMBL" id="JAJSOJ010000016">
    <property type="protein sequence ID" value="MCE0743398.1"/>
    <property type="molecule type" value="Genomic_DNA"/>
</dbReference>
<dbReference type="PANTHER" id="PTHR12169:SF6">
    <property type="entry name" value="AFG1-LIKE ATPASE"/>
    <property type="match status" value="1"/>
</dbReference>
<sequence>MNRQPLSAQSRTSQSRTSGQPQASGPFALYEERVASGTLRRDPDQERVARRLDRLWVELEAYRPAPVKPPEERKGLLSKLVSKLPELLNRTDERVDDGIPRGVYIVGRVGRGKTMLMDLFFSCVTIEKKQRIHFLTFMQEVHQRLRALKEANPGMSDPIPPLARTIAQDATLLCFDEFQINDIADAMILGRLFEALFAAKVIIVATSNTVPGDLFQNRPGADAFKPFIAIIKRHLDTEVLDSETDYRRGRDQDDTTWIVPADETARRRLDKIVARYGEGHPVEKVTLEFSGRSLPVDHAQGPVARFDFTSLCSRPLGPNDYLAIARKFPVIVMDDIPSLGPDDANVARRFITLIDALYDNGNLLFVSADDSPDNLFPSGEGADAFARTASRLMEMSSESWLARAHGPGGVLSRP</sequence>
<organism evidence="4 5">
    <name type="scientific">Acetobacter sicerae</name>
    <dbReference type="NCBI Taxonomy" id="85325"/>
    <lineage>
        <taxon>Bacteria</taxon>
        <taxon>Pseudomonadati</taxon>
        <taxon>Pseudomonadota</taxon>
        <taxon>Alphaproteobacteria</taxon>
        <taxon>Acetobacterales</taxon>
        <taxon>Acetobacteraceae</taxon>
        <taxon>Acetobacter</taxon>
    </lineage>
</organism>
<reference evidence="4 5" key="1">
    <citation type="submission" date="2021-12" db="EMBL/GenBank/DDBJ databases">
        <title>Genome sequence of Acetobacter sicerae DmPark20a_162.</title>
        <authorList>
            <person name="Chaston J.M."/>
        </authorList>
    </citation>
    <scope>NUCLEOTIDE SEQUENCE [LARGE SCALE GENOMIC DNA]</scope>
    <source>
        <strain evidence="4 5">DmPark20a_162</strain>
    </source>
</reference>
<dbReference type="Proteomes" id="UP001521074">
    <property type="component" value="Unassembled WGS sequence"/>
</dbReference>
<protein>
    <submittedName>
        <fullName evidence="4">Cell division protein ZapE</fullName>
    </submittedName>
</protein>
<dbReference type="SUPFAM" id="SSF52540">
    <property type="entry name" value="P-loop containing nucleoside triphosphate hydrolases"/>
    <property type="match status" value="1"/>
</dbReference>
<keyword evidence="1" id="KW-0547">Nucleotide-binding</keyword>
<dbReference type="InterPro" id="IPR005654">
    <property type="entry name" value="ATPase_AFG1-like"/>
</dbReference>
<evidence type="ECO:0000313" key="4">
    <source>
        <dbReference type="EMBL" id="MCE0743398.1"/>
    </source>
</evidence>
<dbReference type="NCBIfam" id="NF040713">
    <property type="entry name" value="ZapE"/>
    <property type="match status" value="1"/>
</dbReference>
<feature type="region of interest" description="Disordered" evidence="3">
    <location>
        <begin position="1"/>
        <end position="29"/>
    </location>
</feature>
<gene>
    <name evidence="4" type="ORF">LWC05_05765</name>
</gene>
<comment type="caution">
    <text evidence="4">The sequence shown here is derived from an EMBL/GenBank/DDBJ whole genome shotgun (WGS) entry which is preliminary data.</text>
</comment>
<keyword evidence="2" id="KW-0067">ATP-binding</keyword>
<accession>A0ABS8VVS1</accession>
<dbReference type="Gene3D" id="3.40.50.300">
    <property type="entry name" value="P-loop containing nucleotide triphosphate hydrolases"/>
    <property type="match status" value="1"/>
</dbReference>
<dbReference type="RefSeq" id="WP_232876974.1">
    <property type="nucleotide sequence ID" value="NZ_JAJSOJ010000016.1"/>
</dbReference>
<dbReference type="Pfam" id="PF03969">
    <property type="entry name" value="AFG1_ATPase"/>
    <property type="match status" value="1"/>
</dbReference>
<dbReference type="GO" id="GO:0051301">
    <property type="term" value="P:cell division"/>
    <property type="evidence" value="ECO:0007669"/>
    <property type="project" value="UniProtKB-KW"/>
</dbReference>
<dbReference type="PANTHER" id="PTHR12169">
    <property type="entry name" value="ATPASE N2B"/>
    <property type="match status" value="1"/>
</dbReference>
<evidence type="ECO:0000256" key="1">
    <source>
        <dbReference type="ARBA" id="ARBA00022741"/>
    </source>
</evidence>
<evidence type="ECO:0000313" key="5">
    <source>
        <dbReference type="Proteomes" id="UP001521074"/>
    </source>
</evidence>
<dbReference type="InterPro" id="IPR027417">
    <property type="entry name" value="P-loop_NTPase"/>
</dbReference>
<keyword evidence="4" id="KW-0131">Cell cycle</keyword>
<name>A0ABS8VVS1_9PROT</name>
<feature type="compositionally biased region" description="Low complexity" evidence="3">
    <location>
        <begin position="9"/>
        <end position="18"/>
    </location>
</feature>
<evidence type="ECO:0000256" key="2">
    <source>
        <dbReference type="ARBA" id="ARBA00022840"/>
    </source>
</evidence>